<protein>
    <recommendedName>
        <fullName evidence="2">peptidylprolyl isomerase</fullName>
        <ecNumber evidence="2">5.2.1.8</ecNumber>
    </recommendedName>
</protein>
<dbReference type="InterPro" id="IPR051370">
    <property type="entry name" value="PPIase_Pin1"/>
</dbReference>
<gene>
    <name evidence="8" type="ORF">EVOR1521_LOCUS19363</name>
</gene>
<evidence type="ECO:0000256" key="2">
    <source>
        <dbReference type="ARBA" id="ARBA00013194"/>
    </source>
</evidence>
<evidence type="ECO:0000259" key="7">
    <source>
        <dbReference type="PROSITE" id="PS50198"/>
    </source>
</evidence>
<dbReference type="SUPFAM" id="SSF81606">
    <property type="entry name" value="PP2C-like"/>
    <property type="match status" value="1"/>
</dbReference>
<dbReference type="GO" id="GO:0003755">
    <property type="term" value="F:peptidyl-prolyl cis-trans isomerase activity"/>
    <property type="evidence" value="ECO:0007669"/>
    <property type="project" value="UniProtKB-KW"/>
</dbReference>
<dbReference type="EMBL" id="CAUJNA010002946">
    <property type="protein sequence ID" value="CAJ1394778.1"/>
    <property type="molecule type" value="Genomic_DNA"/>
</dbReference>
<dbReference type="Gene3D" id="3.10.50.40">
    <property type="match status" value="1"/>
</dbReference>
<dbReference type="Gene3D" id="3.60.40.10">
    <property type="entry name" value="PPM-type phosphatase domain"/>
    <property type="match status" value="1"/>
</dbReference>
<evidence type="ECO:0000313" key="8">
    <source>
        <dbReference type="EMBL" id="CAJ1394778.1"/>
    </source>
</evidence>
<dbReference type="PANTHER" id="PTHR10657">
    <property type="entry name" value="PEPTIDYL-PROLYL CIS-TRANS ISOMERASE"/>
    <property type="match status" value="1"/>
</dbReference>
<dbReference type="SUPFAM" id="SSF54534">
    <property type="entry name" value="FKBP-like"/>
    <property type="match status" value="1"/>
</dbReference>
<evidence type="ECO:0000256" key="6">
    <source>
        <dbReference type="SAM" id="MobiDB-lite"/>
    </source>
</evidence>
<evidence type="ECO:0000313" key="9">
    <source>
        <dbReference type="Proteomes" id="UP001178507"/>
    </source>
</evidence>
<keyword evidence="9" id="KW-1185">Reference proteome</keyword>
<feature type="region of interest" description="Disordered" evidence="6">
    <location>
        <begin position="475"/>
        <end position="496"/>
    </location>
</feature>
<dbReference type="EC" id="5.2.1.8" evidence="2"/>
<sequence>MFLLVDGLRETSAGAAFCAQRFHTFLLPRLSSRQDEPEDFELIDMVNQAIEDLDKSLLESNARYAGCGLALLLVLGQRVLVANVGNIRAVMCTPPKAEKPSKDMWNIRPLVGGGRSGRPLAEVQRLERLRRLKEYAPLDFDGKVGETLSAASATDAELQAISDPQKRAMQRVSRAAHQFAALGFSATEAMTATPASVQKAVEDYEKLVGTSDGSPIYTTALGRVKAAGKAVEAMLSLDSFGTHQLAELCYAMDEEGGILPQKRAATILGVEPGCGEAVAHAQVETRYRAVLSNLAGASPEGADRAWGIMGEVVDSAARPVAQLWAPAPENRGVSAARAMGLRDLKRPRKLIGLEVVSEVIHVEDNSTVCLMLLTEGMREVSEAQIAEAVTLHKGKPKAACLRIGHSVLESRKKETSSSDQVNAVGALAAYIDVNDDIVTAVNPEKKLKTADGRCMPSAKPPSRIRIAHILVKCQPASGPAPSDPQARRPAPADRTQADAEAQLLKLMEVLLDVHRKGPEAGAQKRLSAKFAELAREHSDCKSATSGSLSDLGWISQGQSQQGKEFDAAAFEIPVGGLSDIIVTQRGVHILHRLA</sequence>
<dbReference type="AlphaFoldDB" id="A0AA36NA14"/>
<dbReference type="Proteomes" id="UP001178507">
    <property type="component" value="Unassembled WGS sequence"/>
</dbReference>
<evidence type="ECO:0000256" key="4">
    <source>
        <dbReference type="ARBA" id="ARBA00023235"/>
    </source>
</evidence>
<dbReference type="PROSITE" id="PS50198">
    <property type="entry name" value="PPIC_PPIASE_2"/>
    <property type="match status" value="1"/>
</dbReference>
<reference evidence="8" key="1">
    <citation type="submission" date="2023-08" db="EMBL/GenBank/DDBJ databases">
        <authorList>
            <person name="Chen Y."/>
            <person name="Shah S."/>
            <person name="Dougan E. K."/>
            <person name="Thang M."/>
            <person name="Chan C."/>
        </authorList>
    </citation>
    <scope>NUCLEOTIDE SEQUENCE</scope>
</reference>
<dbReference type="InterPro" id="IPR036457">
    <property type="entry name" value="PPM-type-like_dom_sf"/>
</dbReference>
<dbReference type="InterPro" id="IPR046357">
    <property type="entry name" value="PPIase_dom_sf"/>
</dbReference>
<dbReference type="GO" id="GO:0005829">
    <property type="term" value="C:cytosol"/>
    <property type="evidence" value="ECO:0007669"/>
    <property type="project" value="TreeGrafter"/>
</dbReference>
<feature type="domain" description="PpiC" evidence="7">
    <location>
        <begin position="461"/>
        <end position="594"/>
    </location>
</feature>
<comment type="catalytic activity">
    <reaction evidence="1">
        <text>[protein]-peptidylproline (omega=180) = [protein]-peptidylproline (omega=0)</text>
        <dbReference type="Rhea" id="RHEA:16237"/>
        <dbReference type="Rhea" id="RHEA-COMP:10747"/>
        <dbReference type="Rhea" id="RHEA-COMP:10748"/>
        <dbReference type="ChEBI" id="CHEBI:83833"/>
        <dbReference type="ChEBI" id="CHEBI:83834"/>
        <dbReference type="EC" id="5.2.1.8"/>
    </reaction>
</comment>
<dbReference type="Pfam" id="PF00639">
    <property type="entry name" value="Rotamase"/>
    <property type="match status" value="1"/>
</dbReference>
<dbReference type="PANTHER" id="PTHR10657:SF4">
    <property type="entry name" value="PEPTIDYL-PROLYL CIS-TRANS ISOMERASE-RELATED"/>
    <property type="match status" value="1"/>
</dbReference>
<keyword evidence="4 5" id="KW-0413">Isomerase</keyword>
<proteinExistence type="predicted"/>
<keyword evidence="3 5" id="KW-0697">Rotamase</keyword>
<evidence type="ECO:0000256" key="5">
    <source>
        <dbReference type="PROSITE-ProRule" id="PRU00278"/>
    </source>
</evidence>
<dbReference type="InterPro" id="IPR000297">
    <property type="entry name" value="PPIase_PpiC"/>
</dbReference>
<name>A0AA36NA14_9DINO</name>
<organism evidence="8 9">
    <name type="scientific">Effrenium voratum</name>
    <dbReference type="NCBI Taxonomy" id="2562239"/>
    <lineage>
        <taxon>Eukaryota</taxon>
        <taxon>Sar</taxon>
        <taxon>Alveolata</taxon>
        <taxon>Dinophyceae</taxon>
        <taxon>Suessiales</taxon>
        <taxon>Symbiodiniaceae</taxon>
        <taxon>Effrenium</taxon>
    </lineage>
</organism>
<evidence type="ECO:0000256" key="3">
    <source>
        <dbReference type="ARBA" id="ARBA00023110"/>
    </source>
</evidence>
<dbReference type="GO" id="GO:0005634">
    <property type="term" value="C:nucleus"/>
    <property type="evidence" value="ECO:0007669"/>
    <property type="project" value="TreeGrafter"/>
</dbReference>
<evidence type="ECO:0000256" key="1">
    <source>
        <dbReference type="ARBA" id="ARBA00000971"/>
    </source>
</evidence>
<accession>A0AA36NA14</accession>
<comment type="caution">
    <text evidence="8">The sequence shown here is derived from an EMBL/GenBank/DDBJ whole genome shotgun (WGS) entry which is preliminary data.</text>
</comment>